<dbReference type="Gramene" id="Zm00001eb438470_T001">
    <property type="protein sequence ID" value="Zm00001eb438470_P001"/>
    <property type="gene ID" value="Zm00001eb438470"/>
</dbReference>
<dbReference type="AlphaFoldDB" id="A0A804RUL0"/>
<protein>
    <submittedName>
        <fullName evidence="2">Uncharacterized protein</fullName>
    </submittedName>
</protein>
<dbReference type="EnsemblPlants" id="Zm00001eb438470_T001">
    <property type="protein sequence ID" value="Zm00001eb438470_P001"/>
    <property type="gene ID" value="Zm00001eb438470"/>
</dbReference>
<feature type="region of interest" description="Disordered" evidence="1">
    <location>
        <begin position="43"/>
        <end position="75"/>
    </location>
</feature>
<dbReference type="Proteomes" id="UP000007305">
    <property type="component" value="Unassembled WGS sequence"/>
</dbReference>
<evidence type="ECO:0000313" key="2">
    <source>
        <dbReference type="EnsemblPlants" id="Zm00001eb438470_P001"/>
    </source>
</evidence>
<organism evidence="2 3">
    <name type="scientific">Zea mays</name>
    <name type="common">Maize</name>
    <dbReference type="NCBI Taxonomy" id="4577"/>
    <lineage>
        <taxon>Eukaryota</taxon>
        <taxon>Viridiplantae</taxon>
        <taxon>Streptophyta</taxon>
        <taxon>Embryophyta</taxon>
        <taxon>Tracheophyta</taxon>
        <taxon>Spermatophyta</taxon>
        <taxon>Magnoliopsida</taxon>
        <taxon>Liliopsida</taxon>
        <taxon>Poales</taxon>
        <taxon>Poaceae</taxon>
        <taxon>PACMAD clade</taxon>
        <taxon>Panicoideae</taxon>
        <taxon>Andropogonodae</taxon>
        <taxon>Andropogoneae</taxon>
        <taxon>Tripsacinae</taxon>
        <taxon>Zea</taxon>
    </lineage>
</organism>
<evidence type="ECO:0000256" key="1">
    <source>
        <dbReference type="SAM" id="MobiDB-lite"/>
    </source>
</evidence>
<proteinExistence type="predicted"/>
<evidence type="ECO:0000313" key="3">
    <source>
        <dbReference type="Proteomes" id="UP000007305"/>
    </source>
</evidence>
<feature type="compositionally biased region" description="Basic residues" evidence="1">
    <location>
        <begin position="60"/>
        <end position="69"/>
    </location>
</feature>
<accession>A0A804RUL0</accession>
<sequence length="93" mass="9971">MSTTGLWTEFRSSGFSRAAGGAPDTARCAVLFRPLDPTLRLKPIPGSAPTAAPPGLAPRVLRRPPRPPTHRGMSLAPDGRVWVARFSAIHFRG</sequence>
<keyword evidence="3" id="KW-1185">Reference proteome</keyword>
<name>A0A804RUL0_MAIZE</name>
<reference evidence="2" key="1">
    <citation type="submission" date="2021-05" db="UniProtKB">
        <authorList>
            <consortium name="EnsemblPlants"/>
        </authorList>
    </citation>
    <scope>IDENTIFICATION</scope>
    <source>
        <strain evidence="2">cv. B73</strain>
    </source>
</reference>
<dbReference type="InParanoid" id="A0A804RUL0"/>